<evidence type="ECO:0000256" key="1">
    <source>
        <dbReference type="ARBA" id="ARBA00022737"/>
    </source>
</evidence>
<dbReference type="OrthoDB" id="1577640at2759"/>
<feature type="domain" description="Nucleoside phosphorylase" evidence="3">
    <location>
        <begin position="1534"/>
        <end position="1806"/>
    </location>
</feature>
<proteinExistence type="predicted"/>
<evidence type="ECO:0000313" key="5">
    <source>
        <dbReference type="EMBL" id="KAF5723962.1"/>
    </source>
</evidence>
<dbReference type="PANTHER" id="PTHR46082">
    <property type="entry name" value="ATP/GTP-BINDING PROTEIN-RELATED"/>
    <property type="match status" value="1"/>
</dbReference>
<evidence type="ECO:0000259" key="3">
    <source>
        <dbReference type="Pfam" id="PF01048"/>
    </source>
</evidence>
<dbReference type="SUPFAM" id="SSF53167">
    <property type="entry name" value="Purine and uridine phosphorylases"/>
    <property type="match status" value="1"/>
</dbReference>
<feature type="region of interest" description="Disordered" evidence="2">
    <location>
        <begin position="1457"/>
        <end position="1521"/>
    </location>
</feature>
<dbReference type="Pfam" id="PF01048">
    <property type="entry name" value="PNP_UDP_1"/>
    <property type="match status" value="1"/>
</dbReference>
<dbReference type="Pfam" id="PF24883">
    <property type="entry name" value="NPHP3_N"/>
    <property type="match status" value="1"/>
</dbReference>
<evidence type="ECO:0000313" key="6">
    <source>
        <dbReference type="Proteomes" id="UP000544331"/>
    </source>
</evidence>
<comment type="caution">
    <text evidence="5">The sequence shown here is derived from an EMBL/GenBank/DDBJ whole genome shotgun (WGS) entry which is preliminary data.</text>
</comment>
<sequence>MASAATAAAPLSPEIRLAQAVSEFVAGLSDEQKLSFRTQQENFTPPTNSDAMRVVDEIDRIAADKQKGSSRTFGPRLVDFLQAVQVFACLGEDVLGATLSSLSERIWLIMIAENPRQHDKYYSEVFKRSGHSALRYMKIFLSYSVSEQLKWSFSQYFSIIVRMCHSLVKSLQRVNPLQMLVLRNVKPFSTDSTLRGFESELRKWEPEVERELQTLHFQFQSEITESLADITVSSEPGSRPKNPASGHDHKLTEAYLRYLSVWKRIRKSGNTAMFMLEPTYQRFVDSPGSTTLLYSGVAGAGKSVVLANMVEDLIDRQSTNDKTLFFFCCWNEPDSLQALTILASLYYQVLNTSKLLAVERLITASFDTGDLATLLSIALEPTAKTYIVLDGLYQCAESERTKVIEVLQSLQAKRSTSICFSARPGVLSGAGWADFHSIAIPADNPEVLSYIELEISQRFENSELVVRDPALAARIESTLITAAKGNFVWAKRNIELLCEQGTDSDIARLLVDFQEGSSYGIDTQAMQSILPNAAATAAPSTFTDSAYASASLTNSNNKNTNDDPAVDESLPGLDQPINDDSATEYSDVSSTTFSRKQLYIQELAKDLYDKVSFAAVDLGKDQQVDVSATLPCLLKAFALKIGHCATTQMHRDVMAFVHKHRSEITAAFLDISLSQREMKPRDVVYSFHDEAESMDVDYPSQGEIEHKAIKDQSGSMSLSERMALWEQSENMEQASIQEDLESLELADTEEEDGYEEADIWVAAYRDFAPSTEAYSWLLTQLQRDMDSALEEPTAIQLIRDQLLSSVPSPHRISRRVSSESYSVVFELDWDILEFFDSQEYSKLPGEVLAGVITLTGSSSDAQASTCAEFIKQTWPVIGDTMLHLIRDLLKLEAGRTHESCLPDGTRLAAWINESRLLVQTDGPAASISDTGEVLAWLGAALRNSPVRNGLIYCTPGIRSIHRNPGLPQAVGCKIGFELEQLPEPSDNANGHCWHSIFRNPVVVKGFPILPKLERNTGLEIPLNIMAGLARADRADQFNDKVYIKGFSAMLVPTKQFKEVVYWHLIYKEDGSRISYLDDNLDADALAGFQDLTAHRHVLGWCSEARFYAGSSQVQYHVRHSELPKPHPGCALAGTMITLGRMITGGHSFELGIKDTPVHVARNGYIPRLKWISSKFFLLWDEGDKRGWLTNGTSALLHVVRASLAYDSTDKFQSAFIFKSEDLQESPKPFTADSAINVLINPNNLALKLYPEKDGFIVLRDRIDQYYNILEKMLDHQTYITRQYARSLQGMPRKDLEGWDFEDLSANRDPLHPRLVTLEPAGKGWVDLTRDLQAVTLTGSGFGELVRPAGPSLCDYWSQLPKHRYLLACSISDMEDVVRDHRSSESDHARLSDNLIWHNAVDISGKCQCGCDTGHHGEPVHVAFPFALSHKLCPSKSPIKLSGAVVFGHNPGFSWTWGDTGLPTQQQSEHETVVIHQSDKADNDSGVGESLVASSSQSHASPIPSSSISRPPSSLRKSKTAPPIVGDTYSRSEYTVGILCALPIELKAIRALFDQKHQNLARMLGDNNQYALGEMSQHMVVATSLPAGEYGTNAAASAVSDMMRSFVSIQFCLLVGIAGGAPSEDNDIRLGDVVVSLPTQTFPGVIQYDLGKENEWSEFEVTGVLQRPPRILTNAISKLRSDPDIGIDALNPHLTKIMDSLPTYNNPGPELDVLSRAACTRRTCNPDCTHIEQRLPRLTAEPMIHYGLVASGNRVVKDATLRDRLSRKYGVLCFEMEAAGVMNRADCLVIRGICDYSDAQKNKVWQNYAAAVAAAYTKLLLSVVAINYELGGANKSGVTYDRPSFTTVEEKFGDRFKSASISGSTKNIEVYMKDKYYDSTRNEVYDALEAMLMNAYFDPTDNFVFETSGDKFVTHWQNGSGRMQECTSCSKSRYCSNRK</sequence>
<feature type="compositionally biased region" description="Low complexity" evidence="2">
    <location>
        <begin position="1489"/>
        <end position="1514"/>
    </location>
</feature>
<accession>A0A8H5Z6U4</accession>
<dbReference type="PANTHER" id="PTHR46082:SF11">
    <property type="entry name" value="AAA+ ATPASE DOMAIN-CONTAINING PROTEIN-RELATED"/>
    <property type="match status" value="1"/>
</dbReference>
<organism evidence="5 6">
    <name type="scientific">Fusarium mundagurra</name>
    <dbReference type="NCBI Taxonomy" id="1567541"/>
    <lineage>
        <taxon>Eukaryota</taxon>
        <taxon>Fungi</taxon>
        <taxon>Dikarya</taxon>
        <taxon>Ascomycota</taxon>
        <taxon>Pezizomycotina</taxon>
        <taxon>Sordariomycetes</taxon>
        <taxon>Hypocreomycetidae</taxon>
        <taxon>Hypocreales</taxon>
        <taxon>Nectriaceae</taxon>
        <taxon>Fusarium</taxon>
        <taxon>Fusarium fujikuroi species complex</taxon>
    </lineage>
</organism>
<keyword evidence="6" id="KW-1185">Reference proteome</keyword>
<dbReference type="InterPro" id="IPR000845">
    <property type="entry name" value="Nucleoside_phosphorylase_d"/>
</dbReference>
<dbReference type="InterPro" id="IPR027417">
    <property type="entry name" value="P-loop_NTPase"/>
</dbReference>
<dbReference type="InterPro" id="IPR056884">
    <property type="entry name" value="NPHP3-like_N"/>
</dbReference>
<name>A0A8H5Z6U4_9HYPO</name>
<dbReference type="InterPro" id="IPR053137">
    <property type="entry name" value="NLR-like"/>
</dbReference>
<feature type="domain" description="Nephrocystin 3-like N-terminal" evidence="4">
    <location>
        <begin position="274"/>
        <end position="420"/>
    </location>
</feature>
<dbReference type="InterPro" id="IPR035994">
    <property type="entry name" value="Nucleoside_phosphorylase_sf"/>
</dbReference>
<keyword evidence="1" id="KW-0677">Repeat</keyword>
<evidence type="ECO:0000256" key="2">
    <source>
        <dbReference type="SAM" id="MobiDB-lite"/>
    </source>
</evidence>
<feature type="region of interest" description="Disordered" evidence="2">
    <location>
        <begin position="553"/>
        <end position="588"/>
    </location>
</feature>
<evidence type="ECO:0000259" key="4">
    <source>
        <dbReference type="Pfam" id="PF24883"/>
    </source>
</evidence>
<reference evidence="5 6" key="1">
    <citation type="submission" date="2020-05" db="EMBL/GenBank/DDBJ databases">
        <title>Identification and distribution of gene clusters putatively required for synthesis of sphingolipid metabolism inhibitors in phylogenetically diverse species of the filamentous fungus Fusarium.</title>
        <authorList>
            <person name="Kim H.-S."/>
            <person name="Busman M."/>
            <person name="Brown D.W."/>
            <person name="Divon H."/>
            <person name="Uhlig S."/>
            <person name="Proctor R.H."/>
        </authorList>
    </citation>
    <scope>NUCLEOTIDE SEQUENCE [LARGE SCALE GENOMIC DNA]</scope>
    <source>
        <strain evidence="5 6">NRRL 66235</strain>
    </source>
</reference>
<dbReference type="EMBL" id="JAAOAN010000050">
    <property type="protein sequence ID" value="KAF5723962.1"/>
    <property type="molecule type" value="Genomic_DNA"/>
</dbReference>
<dbReference type="GO" id="GO:0009116">
    <property type="term" value="P:nucleoside metabolic process"/>
    <property type="evidence" value="ECO:0007669"/>
    <property type="project" value="InterPro"/>
</dbReference>
<dbReference type="Proteomes" id="UP000544331">
    <property type="component" value="Unassembled WGS sequence"/>
</dbReference>
<dbReference type="GO" id="GO:0003824">
    <property type="term" value="F:catalytic activity"/>
    <property type="evidence" value="ECO:0007669"/>
    <property type="project" value="InterPro"/>
</dbReference>
<dbReference type="Gene3D" id="3.40.50.300">
    <property type="entry name" value="P-loop containing nucleotide triphosphate hydrolases"/>
    <property type="match status" value="1"/>
</dbReference>
<gene>
    <name evidence="5" type="ORF">FMUND_1283</name>
</gene>
<feature type="compositionally biased region" description="Basic and acidic residues" evidence="2">
    <location>
        <begin position="1467"/>
        <end position="1482"/>
    </location>
</feature>
<protein>
    <submittedName>
        <fullName evidence="5">Nucleoside phosphorylase</fullName>
    </submittedName>
</protein>
<dbReference type="Gene3D" id="3.40.50.1580">
    <property type="entry name" value="Nucleoside phosphorylase domain"/>
    <property type="match status" value="1"/>
</dbReference>
<feature type="compositionally biased region" description="Polar residues" evidence="2">
    <location>
        <begin position="578"/>
        <end position="588"/>
    </location>
</feature>